<keyword evidence="3" id="KW-1185">Reference proteome</keyword>
<dbReference type="AlphaFoldDB" id="A0A9P6GB82"/>
<accession>A0A9P6GB82</accession>
<feature type="region of interest" description="Disordered" evidence="1">
    <location>
        <begin position="142"/>
        <end position="167"/>
    </location>
</feature>
<comment type="caution">
    <text evidence="2">The sequence shown here is derived from an EMBL/GenBank/DDBJ whole genome shotgun (WGS) entry which is preliminary data.</text>
</comment>
<feature type="compositionally biased region" description="Polar residues" evidence="1">
    <location>
        <begin position="55"/>
        <end position="70"/>
    </location>
</feature>
<reference evidence="2" key="1">
    <citation type="journal article" date="2020" name="Mol. Plant Microbe Interact.">
        <title>Genome Sequence of the Biocontrol Agent Coniothyrium minitans strain Conio (IMI 134523).</title>
        <authorList>
            <person name="Patel D."/>
            <person name="Shittu T.A."/>
            <person name="Baroncelli R."/>
            <person name="Muthumeenakshi S."/>
            <person name="Osborne T.H."/>
            <person name="Janganan T.K."/>
            <person name="Sreenivasaprasad S."/>
        </authorList>
    </citation>
    <scope>NUCLEOTIDE SEQUENCE</scope>
    <source>
        <strain evidence="2">Conio</strain>
    </source>
</reference>
<protein>
    <submittedName>
        <fullName evidence="2">Uncharacterized protein</fullName>
    </submittedName>
</protein>
<feature type="region of interest" description="Disordered" evidence="1">
    <location>
        <begin position="55"/>
        <end position="89"/>
    </location>
</feature>
<dbReference type="Proteomes" id="UP000756921">
    <property type="component" value="Unassembled WGS sequence"/>
</dbReference>
<sequence>MLASNVWPRSLGRISRPRLVWRSEVGEAGRGSEVVGDRRELFRCHIKSQLRASTGCTVQPEASSGRTSHSGHWKTPQDTPGHTPGPPGHTLVVRLRMPAAPASACSSLPSFLPCQSPTWHPAFSMRGGSTYLPGARCPATSVQRPASSTRCPARASLSTHPEAMTLP</sequence>
<evidence type="ECO:0000313" key="3">
    <source>
        <dbReference type="Proteomes" id="UP000756921"/>
    </source>
</evidence>
<organism evidence="2 3">
    <name type="scientific">Paraphaeosphaeria minitans</name>
    <dbReference type="NCBI Taxonomy" id="565426"/>
    <lineage>
        <taxon>Eukaryota</taxon>
        <taxon>Fungi</taxon>
        <taxon>Dikarya</taxon>
        <taxon>Ascomycota</taxon>
        <taxon>Pezizomycotina</taxon>
        <taxon>Dothideomycetes</taxon>
        <taxon>Pleosporomycetidae</taxon>
        <taxon>Pleosporales</taxon>
        <taxon>Massarineae</taxon>
        <taxon>Didymosphaeriaceae</taxon>
        <taxon>Paraphaeosphaeria</taxon>
    </lineage>
</organism>
<gene>
    <name evidence="2" type="ORF">PMIN01_10037</name>
</gene>
<evidence type="ECO:0000313" key="2">
    <source>
        <dbReference type="EMBL" id="KAF9732108.1"/>
    </source>
</evidence>
<name>A0A9P6GB82_9PLEO</name>
<evidence type="ECO:0000256" key="1">
    <source>
        <dbReference type="SAM" id="MobiDB-lite"/>
    </source>
</evidence>
<dbReference type="EMBL" id="WJXW01000011">
    <property type="protein sequence ID" value="KAF9732108.1"/>
    <property type="molecule type" value="Genomic_DNA"/>
</dbReference>
<proteinExistence type="predicted"/>